<evidence type="ECO:0000313" key="1">
    <source>
        <dbReference type="EMBL" id="MBE9253876.1"/>
    </source>
</evidence>
<organism evidence="1 2">
    <name type="scientific">Synechocystis salina LEGE 00031</name>
    <dbReference type="NCBI Taxonomy" id="1828736"/>
    <lineage>
        <taxon>Bacteria</taxon>
        <taxon>Bacillati</taxon>
        <taxon>Cyanobacteriota</taxon>
        <taxon>Cyanophyceae</taxon>
        <taxon>Synechococcales</taxon>
        <taxon>Merismopediaceae</taxon>
        <taxon>Synechocystis</taxon>
    </lineage>
</organism>
<dbReference type="Proteomes" id="UP000658720">
    <property type="component" value="Unassembled WGS sequence"/>
</dbReference>
<proteinExistence type="predicted"/>
<dbReference type="EMBL" id="JADEVV010000019">
    <property type="protein sequence ID" value="MBE9253876.1"/>
    <property type="molecule type" value="Genomic_DNA"/>
</dbReference>
<dbReference type="SUPFAM" id="SSF46785">
    <property type="entry name" value="Winged helix' DNA-binding domain"/>
    <property type="match status" value="1"/>
</dbReference>
<keyword evidence="2" id="KW-1185">Reference proteome</keyword>
<sequence length="82" mass="9359">MDFNPNEWPTHKQGEVVRQLILDALDSPKTKEELSSLCNKSVRQITRHLHRLSSENKILSTGKGQFVRRIAAGFLLLYVGQI</sequence>
<evidence type="ECO:0000313" key="2">
    <source>
        <dbReference type="Proteomes" id="UP000658720"/>
    </source>
</evidence>
<dbReference type="RefSeq" id="WP_011153544.1">
    <property type="nucleotide sequence ID" value="NZ_JADEVV010000019.1"/>
</dbReference>
<protein>
    <submittedName>
        <fullName evidence="1">Uncharacterized protein</fullName>
    </submittedName>
</protein>
<dbReference type="InterPro" id="IPR036390">
    <property type="entry name" value="WH_DNA-bd_sf"/>
</dbReference>
<accession>A0ABR9VR98</accession>
<name>A0ABR9VR98_9SYNC</name>
<gene>
    <name evidence="1" type="ORF">IQ217_08465</name>
</gene>
<reference evidence="1 2" key="1">
    <citation type="submission" date="2020-10" db="EMBL/GenBank/DDBJ databases">
        <authorList>
            <person name="Castelo-Branco R."/>
            <person name="Eusebio N."/>
            <person name="Adriana R."/>
            <person name="Vieira A."/>
            <person name="Brugerolle De Fraissinette N."/>
            <person name="Rezende De Castro R."/>
            <person name="Schneider M.P."/>
            <person name="Vasconcelos V."/>
            <person name="Leao P.N."/>
        </authorList>
    </citation>
    <scope>NUCLEOTIDE SEQUENCE [LARGE SCALE GENOMIC DNA]</scope>
    <source>
        <strain evidence="1 2">LEGE 00031</strain>
    </source>
</reference>
<comment type="caution">
    <text evidence="1">The sequence shown here is derived from an EMBL/GenBank/DDBJ whole genome shotgun (WGS) entry which is preliminary data.</text>
</comment>